<proteinExistence type="predicted"/>
<protein>
    <submittedName>
        <fullName evidence="4">CRISPR/Cas system-associated RAMP superfamily protein Cmr6</fullName>
    </submittedName>
</protein>
<dbReference type="RefSeq" id="WP_022637734.1">
    <property type="nucleotide sequence ID" value="NZ_ASJR01000033.1"/>
</dbReference>
<dbReference type="OrthoDB" id="9813956at2"/>
<evidence type="ECO:0000313" key="5">
    <source>
        <dbReference type="Proteomes" id="UP000017148"/>
    </source>
</evidence>
<accession>U7D6R3</accession>
<feature type="domain" description="CRISPR type III-associated protein" evidence="3">
    <location>
        <begin position="91"/>
        <end position="271"/>
    </location>
</feature>
<gene>
    <name evidence="4" type="ORF">CALK_2379</name>
</gene>
<dbReference type="PANTHER" id="PTHR39965:SF1">
    <property type="entry name" value="CRISPR SYSTEM CMR SUBUNIT CMR6"/>
    <property type="match status" value="1"/>
</dbReference>
<keyword evidence="5" id="KW-1185">Reference proteome</keyword>
<reference evidence="4 5" key="1">
    <citation type="journal article" date="2013" name="Environ. Microbiol.">
        <title>Genome analysis of Chitinivibrio alkaliphilus gen. nov., sp. nov., a novel extremely haloalkaliphilic anaerobic chitinolytic bacterium from the candidate phylum Termite Group 3.</title>
        <authorList>
            <person name="Sorokin D.Y."/>
            <person name="Gumerov V.M."/>
            <person name="Rakitin A.L."/>
            <person name="Beletsky A.V."/>
            <person name="Damste J.S."/>
            <person name="Muyzer G."/>
            <person name="Mardanov A.V."/>
            <person name="Ravin N.V."/>
        </authorList>
    </citation>
    <scope>NUCLEOTIDE SEQUENCE [LARGE SCALE GENOMIC DNA]</scope>
    <source>
        <strain evidence="4 5">ACht1</strain>
    </source>
</reference>
<dbReference type="eggNOG" id="COG1604">
    <property type="taxonomic scope" value="Bacteria"/>
</dbReference>
<sequence>MSFYAIPEYIRNKVEQGKQFANFGLLFQKFYPYDGAPDYEKIPHTGSVKRLVQKYRAEFNLIAHKQKQQKDFLENRVHLASKDSILALSAKLTSRLVTGIGEVSPSEVGMVFDRNSGLPYIPAASIKGAVRMAYTINFARKNPDKVSGGTIDENDVDGLKELFGSLDTANASRGGFVFMDSYSVDIPQVVADVMTPHFSNYYGGKNPYPVETESPVPIQFLAVEKGLEFAFRGFFINDDAKKYAPQLMEAFNTALTELGLGAKTATGYGRFTAPSDVSEDIWLKVEQDKLRADERRRKEAEAKAEAKRIAEKKRRRSRK</sequence>
<comment type="caution">
    <text evidence="4">The sequence shown here is derived from an EMBL/GenBank/DDBJ whole genome shotgun (WGS) entry which is preliminary data.</text>
</comment>
<evidence type="ECO:0000256" key="1">
    <source>
        <dbReference type="ARBA" id="ARBA00023118"/>
    </source>
</evidence>
<dbReference type="GO" id="GO:0051607">
    <property type="term" value="P:defense response to virus"/>
    <property type="evidence" value="ECO:0007669"/>
    <property type="project" value="UniProtKB-KW"/>
</dbReference>
<dbReference type="InterPro" id="IPR005537">
    <property type="entry name" value="RAMP_III_fam"/>
</dbReference>
<dbReference type="Pfam" id="PF03787">
    <property type="entry name" value="RAMPs"/>
    <property type="match status" value="1"/>
</dbReference>
<dbReference type="EMBL" id="ASJR01000033">
    <property type="protein sequence ID" value="ERP30772.1"/>
    <property type="molecule type" value="Genomic_DNA"/>
</dbReference>
<evidence type="ECO:0000313" key="4">
    <source>
        <dbReference type="EMBL" id="ERP30772.1"/>
    </source>
</evidence>
<feature type="compositionally biased region" description="Basic residues" evidence="2">
    <location>
        <begin position="310"/>
        <end position="319"/>
    </location>
</feature>
<name>U7D6R3_9BACT</name>
<dbReference type="AlphaFoldDB" id="U7D6R3"/>
<organism evidence="4 5">
    <name type="scientific">Chitinivibrio alkaliphilus ACht1</name>
    <dbReference type="NCBI Taxonomy" id="1313304"/>
    <lineage>
        <taxon>Bacteria</taxon>
        <taxon>Pseudomonadati</taxon>
        <taxon>Fibrobacterota</taxon>
        <taxon>Chitinivibrionia</taxon>
        <taxon>Chitinivibrionales</taxon>
        <taxon>Chitinivibrionaceae</taxon>
        <taxon>Chitinivibrio</taxon>
    </lineage>
</organism>
<dbReference type="NCBIfam" id="TIGR01898">
    <property type="entry name" value="cas_TM1791_cmr6"/>
    <property type="match status" value="1"/>
</dbReference>
<evidence type="ECO:0000259" key="3">
    <source>
        <dbReference type="Pfam" id="PF03787"/>
    </source>
</evidence>
<dbReference type="PANTHER" id="PTHR39965">
    <property type="entry name" value="CRISPR SYSTEM CMR SUBUNIT CMR6"/>
    <property type="match status" value="1"/>
</dbReference>
<evidence type="ECO:0000256" key="2">
    <source>
        <dbReference type="SAM" id="MobiDB-lite"/>
    </source>
</evidence>
<dbReference type="Proteomes" id="UP000017148">
    <property type="component" value="Unassembled WGS sequence"/>
</dbReference>
<keyword evidence="1" id="KW-0051">Antiviral defense</keyword>
<feature type="compositionally biased region" description="Basic and acidic residues" evidence="2">
    <location>
        <begin position="293"/>
        <end position="309"/>
    </location>
</feature>
<dbReference type="InterPro" id="IPR010172">
    <property type="entry name" value="CRISPR-assoc_prot_TM1791"/>
</dbReference>
<feature type="region of interest" description="Disordered" evidence="2">
    <location>
        <begin position="293"/>
        <end position="319"/>
    </location>
</feature>
<dbReference type="STRING" id="1313304.CALK_2379"/>